<keyword evidence="8" id="KW-1185">Reference proteome</keyword>
<dbReference type="Proteomes" id="UP000734854">
    <property type="component" value="Unassembled WGS sequence"/>
</dbReference>
<dbReference type="Gene3D" id="3.30.70.330">
    <property type="match status" value="1"/>
</dbReference>
<dbReference type="Gene3D" id="3.10.450.50">
    <property type="match status" value="1"/>
</dbReference>
<evidence type="ECO:0000256" key="1">
    <source>
        <dbReference type="ARBA" id="ARBA00022884"/>
    </source>
</evidence>
<evidence type="ECO:0000259" key="6">
    <source>
        <dbReference type="PROSITE" id="PS50177"/>
    </source>
</evidence>
<feature type="compositionally biased region" description="Polar residues" evidence="3">
    <location>
        <begin position="157"/>
        <end position="171"/>
    </location>
</feature>
<feature type="region of interest" description="Disordered" evidence="3">
    <location>
        <begin position="474"/>
        <end position="515"/>
    </location>
</feature>
<reference evidence="7 8" key="1">
    <citation type="submission" date="2020-08" db="EMBL/GenBank/DDBJ databases">
        <title>Plant Genome Project.</title>
        <authorList>
            <person name="Zhang R.-G."/>
        </authorList>
    </citation>
    <scope>NUCLEOTIDE SEQUENCE [LARGE SCALE GENOMIC DNA]</scope>
    <source>
        <tissue evidence="7">Rhizome</tissue>
    </source>
</reference>
<dbReference type="Pfam" id="PF00076">
    <property type="entry name" value="RRM_1"/>
    <property type="match status" value="1"/>
</dbReference>
<feature type="domain" description="RRM" evidence="5">
    <location>
        <begin position="302"/>
        <end position="379"/>
    </location>
</feature>
<organism evidence="7 8">
    <name type="scientific">Zingiber officinale</name>
    <name type="common">Ginger</name>
    <name type="synonym">Amomum zingiber</name>
    <dbReference type="NCBI Taxonomy" id="94328"/>
    <lineage>
        <taxon>Eukaryota</taxon>
        <taxon>Viridiplantae</taxon>
        <taxon>Streptophyta</taxon>
        <taxon>Embryophyta</taxon>
        <taxon>Tracheophyta</taxon>
        <taxon>Spermatophyta</taxon>
        <taxon>Magnoliopsida</taxon>
        <taxon>Liliopsida</taxon>
        <taxon>Zingiberales</taxon>
        <taxon>Zingiberaceae</taxon>
        <taxon>Zingiber</taxon>
    </lineage>
</organism>
<feature type="domain" description="NTF2" evidence="6">
    <location>
        <begin position="17"/>
        <end position="134"/>
    </location>
</feature>
<dbReference type="PANTHER" id="PTHR10693">
    <property type="entry name" value="RAS GTPASE-ACTIVATING PROTEIN-BINDING PROTEIN"/>
    <property type="match status" value="1"/>
</dbReference>
<feature type="region of interest" description="Disordered" evidence="3">
    <location>
        <begin position="187"/>
        <end position="211"/>
    </location>
</feature>
<gene>
    <name evidence="7" type="ORF">ZIOFF_034811</name>
</gene>
<feature type="region of interest" description="Disordered" evidence="3">
    <location>
        <begin position="152"/>
        <end position="172"/>
    </location>
</feature>
<comment type="caution">
    <text evidence="7">The sequence shown here is derived from an EMBL/GenBank/DDBJ whole genome shotgun (WGS) entry which is preliminary data.</text>
</comment>
<dbReference type="GO" id="GO:0003729">
    <property type="term" value="F:mRNA binding"/>
    <property type="evidence" value="ECO:0007669"/>
    <property type="project" value="TreeGrafter"/>
</dbReference>
<feature type="region of interest" description="Disordered" evidence="3">
    <location>
        <begin position="267"/>
        <end position="289"/>
    </location>
</feature>
<evidence type="ECO:0000256" key="4">
    <source>
        <dbReference type="SAM" id="Phobius"/>
    </source>
</evidence>
<dbReference type="GO" id="GO:0005829">
    <property type="term" value="C:cytosol"/>
    <property type="evidence" value="ECO:0007669"/>
    <property type="project" value="TreeGrafter"/>
</dbReference>
<dbReference type="SUPFAM" id="SSF54427">
    <property type="entry name" value="NTF2-like"/>
    <property type="match status" value="1"/>
</dbReference>
<keyword evidence="1 2" id="KW-0694">RNA-binding</keyword>
<sequence>MALPTTSLVPSPSPQVIGNAFVQQYYHILHQSPEIVFKFYQDSSMVNRLNSDGQMISLTTLQAINEKIMSLDFRNCFTEIETVDSQISFQSGLLIVVTGSFTGQDNIRKKFAQSFFLAPQEVGGYFVLNDVFRFLNETQPRELNHIWVGATNDDVPKTSTSPETDFSTQENHVPESPLFEEDIGDQEVVDQSEDQGSGAEDGIVVDPPANVDESNSQQVFEVFTLGAQDDTPKKSYASIVKVMKGSPSPVPIHATPGAKVAPANTEKPVAAPASAPVHPTETSNPYGNDDAEKSNIIEEEGHSIYIRNLPLNATAEQVEEEFKKFGAIKPSGVQVRSHKVERYCFGFVEFSSLKSMQAAIEASPIMIGGRHAIIEEKRTTTRGKNCTFLVAYHILTLVFWLNLLKTLIIMLNVFIIFCLVVNGVVTNIGNVNNGRGRYQSGRGAFRNDNFRGRGAGGFGPTLGYRRNDFRNRVEYSGRGRGSSRRTDDYQQRSFYNNGNGTMGGVKSPKPSAVSA</sequence>
<dbReference type="GO" id="GO:1990904">
    <property type="term" value="C:ribonucleoprotein complex"/>
    <property type="evidence" value="ECO:0007669"/>
    <property type="project" value="TreeGrafter"/>
</dbReference>
<dbReference type="CDD" id="cd00780">
    <property type="entry name" value="NTF2"/>
    <property type="match status" value="1"/>
</dbReference>
<dbReference type="InterPro" id="IPR018222">
    <property type="entry name" value="Nuclear_transport_factor_2_euk"/>
</dbReference>
<keyword evidence="4" id="KW-0812">Transmembrane</keyword>
<dbReference type="InterPro" id="IPR002075">
    <property type="entry name" value="NTF2_dom"/>
</dbReference>
<feature type="transmembrane region" description="Helical" evidence="4">
    <location>
        <begin position="409"/>
        <end position="429"/>
    </location>
</feature>
<name>A0A8J5L280_ZINOF</name>
<dbReference type="Pfam" id="PF02136">
    <property type="entry name" value="NTF2"/>
    <property type="match status" value="1"/>
</dbReference>
<evidence type="ECO:0000313" key="7">
    <source>
        <dbReference type="EMBL" id="KAG6502527.1"/>
    </source>
</evidence>
<dbReference type="InterPro" id="IPR012677">
    <property type="entry name" value="Nucleotide-bd_a/b_plait_sf"/>
</dbReference>
<dbReference type="PANTHER" id="PTHR10693:SF75">
    <property type="entry name" value="NUCLEAR TRANSPORT FACTOR 2"/>
    <property type="match status" value="1"/>
</dbReference>
<evidence type="ECO:0000313" key="8">
    <source>
        <dbReference type="Proteomes" id="UP000734854"/>
    </source>
</evidence>
<protein>
    <submittedName>
        <fullName evidence="7">Uncharacterized protein</fullName>
    </submittedName>
</protein>
<dbReference type="AlphaFoldDB" id="A0A8J5L280"/>
<dbReference type="PROSITE" id="PS50102">
    <property type="entry name" value="RRM"/>
    <property type="match status" value="1"/>
</dbReference>
<dbReference type="CDD" id="cd00590">
    <property type="entry name" value="RRM_SF"/>
    <property type="match status" value="1"/>
</dbReference>
<dbReference type="InterPro" id="IPR035979">
    <property type="entry name" value="RBD_domain_sf"/>
</dbReference>
<dbReference type="EMBL" id="JACMSC010000010">
    <property type="protein sequence ID" value="KAG6502527.1"/>
    <property type="molecule type" value="Genomic_DNA"/>
</dbReference>
<feature type="compositionally biased region" description="Low complexity" evidence="3">
    <location>
        <begin position="268"/>
        <end position="279"/>
    </location>
</feature>
<evidence type="ECO:0000259" key="5">
    <source>
        <dbReference type="PROSITE" id="PS50102"/>
    </source>
</evidence>
<evidence type="ECO:0000256" key="3">
    <source>
        <dbReference type="SAM" id="MobiDB-lite"/>
    </source>
</evidence>
<keyword evidence="4" id="KW-0472">Membrane</keyword>
<keyword evidence="4" id="KW-1133">Transmembrane helix</keyword>
<dbReference type="PROSITE" id="PS50177">
    <property type="entry name" value="NTF2_DOMAIN"/>
    <property type="match status" value="1"/>
</dbReference>
<accession>A0A8J5L280</accession>
<dbReference type="FunFam" id="3.10.450.50:FF:000003">
    <property type="entry name" value="Nuclear transport factor 2 family protein"/>
    <property type="match status" value="1"/>
</dbReference>
<dbReference type="InterPro" id="IPR039539">
    <property type="entry name" value="Ras_GTPase_bind_prot"/>
</dbReference>
<dbReference type="SMART" id="SM00360">
    <property type="entry name" value="RRM"/>
    <property type="match status" value="1"/>
</dbReference>
<evidence type="ECO:0000256" key="2">
    <source>
        <dbReference type="PROSITE-ProRule" id="PRU00176"/>
    </source>
</evidence>
<dbReference type="InterPro" id="IPR000504">
    <property type="entry name" value="RRM_dom"/>
</dbReference>
<dbReference type="InterPro" id="IPR032710">
    <property type="entry name" value="NTF2-like_dom_sf"/>
</dbReference>
<dbReference type="SUPFAM" id="SSF54928">
    <property type="entry name" value="RNA-binding domain, RBD"/>
    <property type="match status" value="1"/>
</dbReference>
<proteinExistence type="predicted"/>